<keyword evidence="1" id="KW-0560">Oxidoreductase</keyword>
<proteinExistence type="predicted"/>
<feature type="non-terminal residue" evidence="1">
    <location>
        <position position="67"/>
    </location>
</feature>
<dbReference type="EC" id="1.9.3.1" evidence="1"/>
<feature type="non-terminal residue" evidence="1">
    <location>
        <position position="1"/>
    </location>
</feature>
<protein>
    <submittedName>
        <fullName evidence="1">Cytochrome oxidase subunit 1</fullName>
        <ecNumber evidence="1">1.9.3.1</ecNumber>
    </submittedName>
</protein>
<dbReference type="AlphaFoldDB" id="A0A0D4D9W8"/>
<sequence length="67" mass="7735">SCICYYSSICSLMPFIHSINFKHKDTKKSIYYHIHWSKFNILPSTLFSISSNTSSMLSLSSCLHNLK</sequence>
<reference evidence="1" key="1">
    <citation type="submission" date="2014-12" db="EMBL/GenBank/DDBJ databases">
        <title>Studies on mitochondrial DNA for identification and phylogenetic analysis of some of the species of blowflies.</title>
        <authorList>
            <person name="Khullar N."/>
            <person name="Singh D."/>
        </authorList>
    </citation>
    <scope>NUCLEOTIDE SEQUENCE</scope>
    <source>
        <strain evidence="1">HP12PUP</strain>
    </source>
</reference>
<keyword evidence="1" id="KW-0496">Mitochondrion</keyword>
<organism evidence="1">
    <name type="scientific">Hemipyrellia pulchra</name>
    <dbReference type="NCBI Taxonomy" id="367293"/>
    <lineage>
        <taxon>Eukaryota</taxon>
        <taxon>Metazoa</taxon>
        <taxon>Ecdysozoa</taxon>
        <taxon>Arthropoda</taxon>
        <taxon>Hexapoda</taxon>
        <taxon>Insecta</taxon>
        <taxon>Pterygota</taxon>
        <taxon>Neoptera</taxon>
        <taxon>Endopterygota</taxon>
        <taxon>Diptera</taxon>
        <taxon>Brachycera</taxon>
        <taxon>Muscomorpha</taxon>
        <taxon>Oestroidea</taxon>
        <taxon>Calliphoridae</taxon>
        <taxon>Luciliinae</taxon>
        <taxon>Hemipyrellia</taxon>
    </lineage>
</organism>
<evidence type="ECO:0000313" key="1">
    <source>
        <dbReference type="EMBL" id="AJT60309.1"/>
    </source>
</evidence>
<name>A0A0D4D9W8_9MUSC</name>
<gene>
    <name evidence="1" type="primary">CO1</name>
</gene>
<geneLocation type="mitochondrion" evidence="1"/>
<dbReference type="GO" id="GO:0016491">
    <property type="term" value="F:oxidoreductase activity"/>
    <property type="evidence" value="ECO:0007669"/>
    <property type="project" value="UniProtKB-KW"/>
</dbReference>
<accession>A0A0D4D9W8</accession>
<dbReference type="EMBL" id="KP325709">
    <property type="protein sequence ID" value="AJT60309.1"/>
    <property type="molecule type" value="Genomic_DNA"/>
</dbReference>